<protein>
    <submittedName>
        <fullName evidence="1">Uncharacterized protein</fullName>
    </submittedName>
</protein>
<reference evidence="1 2" key="1">
    <citation type="submission" date="2017-06" db="EMBL/GenBank/DDBJ databases">
        <authorList>
            <person name="Kim H.J."/>
            <person name="Triplett B.A."/>
        </authorList>
    </citation>
    <scope>NUCLEOTIDE SEQUENCE [LARGE SCALE GENOMIC DNA]</scope>
    <source>
        <strain evidence="1 2">DSM 44272</strain>
    </source>
</reference>
<dbReference type="RefSeq" id="WP_089338281.1">
    <property type="nucleotide sequence ID" value="NZ_FZNO01000027.1"/>
</dbReference>
<evidence type="ECO:0000313" key="2">
    <source>
        <dbReference type="Proteomes" id="UP000198403"/>
    </source>
</evidence>
<dbReference type="Proteomes" id="UP000198403">
    <property type="component" value="Unassembled WGS sequence"/>
</dbReference>
<sequence length="141" mass="15367">MARNLTLYNVLKDAAFVLPRIDADGLHETEELTFDPPDDIVLDDGDVRYWPVLSYRADPSNGADDVKLTVSVRDNSGATREASSFTLGGTVSRAVFEAVKPSHLHSGRSKIIFSTDASHGSGEVAVSDVIVWFTRRVSSWG</sequence>
<organism evidence="1 2">
    <name type="scientific">Blastococcus mobilis</name>
    <dbReference type="NCBI Taxonomy" id="1938746"/>
    <lineage>
        <taxon>Bacteria</taxon>
        <taxon>Bacillati</taxon>
        <taxon>Actinomycetota</taxon>
        <taxon>Actinomycetes</taxon>
        <taxon>Geodermatophilales</taxon>
        <taxon>Geodermatophilaceae</taxon>
        <taxon>Blastococcus</taxon>
    </lineage>
</organism>
<evidence type="ECO:0000313" key="1">
    <source>
        <dbReference type="EMBL" id="SNR80495.1"/>
    </source>
</evidence>
<name>A0A238ZAD0_9ACTN</name>
<dbReference type="AlphaFoldDB" id="A0A238ZAD0"/>
<keyword evidence="2" id="KW-1185">Reference proteome</keyword>
<dbReference type="EMBL" id="FZNO01000027">
    <property type="protein sequence ID" value="SNR80495.1"/>
    <property type="molecule type" value="Genomic_DNA"/>
</dbReference>
<gene>
    <name evidence="1" type="ORF">SAMN06272737_1272</name>
</gene>
<proteinExistence type="predicted"/>
<accession>A0A238ZAD0</accession>